<evidence type="ECO:0000256" key="1">
    <source>
        <dbReference type="SAM" id="MobiDB-lite"/>
    </source>
</evidence>
<proteinExistence type="predicted"/>
<sequence>MSQKPRVLTPNTPHPHPRAHPHPHGHGHPHPRQPIDIRQTREYKTAARRWTSTIVALPIFLVTSYVLWDRTYGGKKTERSGEVRND</sequence>
<protein>
    <submittedName>
        <fullName evidence="3">Uncharacterized protein</fullName>
    </submittedName>
</protein>
<evidence type="ECO:0000313" key="4">
    <source>
        <dbReference type="Proteomes" id="UP000184300"/>
    </source>
</evidence>
<feature type="region of interest" description="Disordered" evidence="1">
    <location>
        <begin position="1"/>
        <end position="39"/>
    </location>
</feature>
<keyword evidence="2" id="KW-0472">Membrane</keyword>
<evidence type="ECO:0000313" key="3">
    <source>
        <dbReference type="EMBL" id="OJJ89232.1"/>
    </source>
</evidence>
<dbReference type="VEuPathDB" id="FungiDB:ASPGLDRAFT_41184"/>
<dbReference type="STRING" id="1160497.A0A1L9VZ95"/>
<accession>A0A1L9VZ95</accession>
<dbReference type="GeneID" id="34461620"/>
<keyword evidence="2" id="KW-0812">Transmembrane</keyword>
<dbReference type="EMBL" id="KV878888">
    <property type="protein sequence ID" value="OJJ89232.1"/>
    <property type="molecule type" value="Genomic_DNA"/>
</dbReference>
<gene>
    <name evidence="3" type="ORF">ASPGLDRAFT_41184</name>
</gene>
<evidence type="ECO:0000256" key="2">
    <source>
        <dbReference type="SAM" id="Phobius"/>
    </source>
</evidence>
<dbReference type="OrthoDB" id="3784821at2759"/>
<dbReference type="AlphaFoldDB" id="A0A1L9VZ95"/>
<organism evidence="3 4">
    <name type="scientific">Aspergillus glaucus CBS 516.65</name>
    <dbReference type="NCBI Taxonomy" id="1160497"/>
    <lineage>
        <taxon>Eukaryota</taxon>
        <taxon>Fungi</taxon>
        <taxon>Dikarya</taxon>
        <taxon>Ascomycota</taxon>
        <taxon>Pezizomycotina</taxon>
        <taxon>Eurotiomycetes</taxon>
        <taxon>Eurotiomycetidae</taxon>
        <taxon>Eurotiales</taxon>
        <taxon>Aspergillaceae</taxon>
        <taxon>Aspergillus</taxon>
        <taxon>Aspergillus subgen. Aspergillus</taxon>
    </lineage>
</organism>
<dbReference type="RefSeq" id="XP_022405894.1">
    <property type="nucleotide sequence ID" value="XM_022545359.1"/>
</dbReference>
<feature type="compositionally biased region" description="Basic residues" evidence="1">
    <location>
        <begin position="15"/>
        <end position="31"/>
    </location>
</feature>
<feature type="transmembrane region" description="Helical" evidence="2">
    <location>
        <begin position="50"/>
        <end position="68"/>
    </location>
</feature>
<keyword evidence="4" id="KW-1185">Reference proteome</keyword>
<dbReference type="Proteomes" id="UP000184300">
    <property type="component" value="Unassembled WGS sequence"/>
</dbReference>
<reference evidence="4" key="1">
    <citation type="journal article" date="2017" name="Genome Biol.">
        <title>Comparative genomics reveals high biological diversity and specific adaptations in the industrially and medically important fungal genus Aspergillus.</title>
        <authorList>
            <person name="de Vries R.P."/>
            <person name="Riley R."/>
            <person name="Wiebenga A."/>
            <person name="Aguilar-Osorio G."/>
            <person name="Amillis S."/>
            <person name="Uchima C.A."/>
            <person name="Anderluh G."/>
            <person name="Asadollahi M."/>
            <person name="Askin M."/>
            <person name="Barry K."/>
            <person name="Battaglia E."/>
            <person name="Bayram O."/>
            <person name="Benocci T."/>
            <person name="Braus-Stromeyer S.A."/>
            <person name="Caldana C."/>
            <person name="Canovas D."/>
            <person name="Cerqueira G.C."/>
            <person name="Chen F."/>
            <person name="Chen W."/>
            <person name="Choi C."/>
            <person name="Clum A."/>
            <person name="Dos Santos R.A."/>
            <person name="Damasio A.R."/>
            <person name="Diallinas G."/>
            <person name="Emri T."/>
            <person name="Fekete E."/>
            <person name="Flipphi M."/>
            <person name="Freyberg S."/>
            <person name="Gallo A."/>
            <person name="Gournas C."/>
            <person name="Habgood R."/>
            <person name="Hainaut M."/>
            <person name="Harispe M.L."/>
            <person name="Henrissat B."/>
            <person name="Hilden K.S."/>
            <person name="Hope R."/>
            <person name="Hossain A."/>
            <person name="Karabika E."/>
            <person name="Karaffa L."/>
            <person name="Karanyi Z."/>
            <person name="Krasevec N."/>
            <person name="Kuo A."/>
            <person name="Kusch H."/>
            <person name="LaButti K."/>
            <person name="Lagendijk E.L."/>
            <person name="Lapidus A."/>
            <person name="Levasseur A."/>
            <person name="Lindquist E."/>
            <person name="Lipzen A."/>
            <person name="Logrieco A.F."/>
            <person name="MacCabe A."/>
            <person name="Maekelae M.R."/>
            <person name="Malavazi I."/>
            <person name="Melin P."/>
            <person name="Meyer V."/>
            <person name="Mielnichuk N."/>
            <person name="Miskei M."/>
            <person name="Molnar A.P."/>
            <person name="Mule G."/>
            <person name="Ngan C.Y."/>
            <person name="Orejas M."/>
            <person name="Orosz E."/>
            <person name="Ouedraogo J.P."/>
            <person name="Overkamp K.M."/>
            <person name="Park H.-S."/>
            <person name="Perrone G."/>
            <person name="Piumi F."/>
            <person name="Punt P.J."/>
            <person name="Ram A.F."/>
            <person name="Ramon A."/>
            <person name="Rauscher S."/>
            <person name="Record E."/>
            <person name="Riano-Pachon D.M."/>
            <person name="Robert V."/>
            <person name="Roehrig J."/>
            <person name="Ruller R."/>
            <person name="Salamov A."/>
            <person name="Salih N.S."/>
            <person name="Samson R.A."/>
            <person name="Sandor E."/>
            <person name="Sanguinetti M."/>
            <person name="Schuetze T."/>
            <person name="Sepcic K."/>
            <person name="Shelest E."/>
            <person name="Sherlock G."/>
            <person name="Sophianopoulou V."/>
            <person name="Squina F.M."/>
            <person name="Sun H."/>
            <person name="Susca A."/>
            <person name="Todd R.B."/>
            <person name="Tsang A."/>
            <person name="Unkles S.E."/>
            <person name="van de Wiele N."/>
            <person name="van Rossen-Uffink D."/>
            <person name="Oliveira J.V."/>
            <person name="Vesth T.C."/>
            <person name="Visser J."/>
            <person name="Yu J.-H."/>
            <person name="Zhou M."/>
            <person name="Andersen M.R."/>
            <person name="Archer D.B."/>
            <person name="Baker S.E."/>
            <person name="Benoit I."/>
            <person name="Brakhage A.A."/>
            <person name="Braus G.H."/>
            <person name="Fischer R."/>
            <person name="Frisvad J.C."/>
            <person name="Goldman G.H."/>
            <person name="Houbraken J."/>
            <person name="Oakley B."/>
            <person name="Pocsi I."/>
            <person name="Scazzocchio C."/>
            <person name="Seiboth B."/>
            <person name="vanKuyk P.A."/>
            <person name="Wortman J."/>
            <person name="Dyer P.S."/>
            <person name="Grigoriev I.V."/>
        </authorList>
    </citation>
    <scope>NUCLEOTIDE SEQUENCE [LARGE SCALE GENOMIC DNA]</scope>
    <source>
        <strain evidence="4">CBS 516.65</strain>
    </source>
</reference>
<keyword evidence="2" id="KW-1133">Transmembrane helix</keyword>
<name>A0A1L9VZ95_ASPGL</name>